<dbReference type="PANTHER" id="PTHR23028">
    <property type="entry name" value="ACETYLTRANSFERASE"/>
    <property type="match status" value="1"/>
</dbReference>
<evidence type="ECO:0000256" key="4">
    <source>
        <dbReference type="ARBA" id="ARBA00022692"/>
    </source>
</evidence>
<feature type="transmembrane region" description="Helical" evidence="8">
    <location>
        <begin position="308"/>
        <end position="331"/>
    </location>
</feature>
<keyword evidence="11" id="KW-1185">Reference proteome</keyword>
<dbReference type="STRING" id="1348632.GCA_001591745_00776"/>
<evidence type="ECO:0000256" key="6">
    <source>
        <dbReference type="ARBA" id="ARBA00023136"/>
    </source>
</evidence>
<dbReference type="Gene3D" id="3.40.50.1110">
    <property type="entry name" value="SGNH hydrolase"/>
    <property type="match status" value="1"/>
</dbReference>
<feature type="transmembrane region" description="Helical" evidence="8">
    <location>
        <begin position="86"/>
        <end position="105"/>
    </location>
</feature>
<evidence type="ECO:0000256" key="1">
    <source>
        <dbReference type="ARBA" id="ARBA00004651"/>
    </source>
</evidence>
<comment type="caution">
    <text evidence="10">The sequence shown here is derived from an EMBL/GenBank/DDBJ whole genome shotgun (WGS) entry which is preliminary data.</text>
</comment>
<evidence type="ECO:0000256" key="2">
    <source>
        <dbReference type="ARBA" id="ARBA00022475"/>
    </source>
</evidence>
<accession>A0A2A5S0E7</accession>
<dbReference type="GO" id="GO:0016747">
    <property type="term" value="F:acyltransferase activity, transferring groups other than amino-acyl groups"/>
    <property type="evidence" value="ECO:0007669"/>
    <property type="project" value="InterPro"/>
</dbReference>
<proteinExistence type="predicted"/>
<dbReference type="SUPFAM" id="SSF52266">
    <property type="entry name" value="SGNH hydrolase"/>
    <property type="match status" value="1"/>
</dbReference>
<feature type="transmembrane region" description="Helical" evidence="8">
    <location>
        <begin position="218"/>
        <end position="238"/>
    </location>
</feature>
<evidence type="ECO:0000259" key="9">
    <source>
        <dbReference type="Pfam" id="PF01757"/>
    </source>
</evidence>
<evidence type="ECO:0000256" key="3">
    <source>
        <dbReference type="ARBA" id="ARBA00022679"/>
    </source>
</evidence>
<evidence type="ECO:0000256" key="8">
    <source>
        <dbReference type="SAM" id="Phobius"/>
    </source>
</evidence>
<feature type="transmembrane region" description="Helical" evidence="8">
    <location>
        <begin position="176"/>
        <end position="198"/>
    </location>
</feature>
<dbReference type="InterPro" id="IPR050879">
    <property type="entry name" value="Acyltransferase_3"/>
</dbReference>
<gene>
    <name evidence="10" type="ORF">RU87_GL001395</name>
</gene>
<evidence type="ECO:0000313" key="11">
    <source>
        <dbReference type="Proteomes" id="UP000242246"/>
    </source>
</evidence>
<reference evidence="10 11" key="1">
    <citation type="submission" date="2014-12" db="EMBL/GenBank/DDBJ databases">
        <title>Draft genome sequences of 10 type strains of Lactococcus.</title>
        <authorList>
            <person name="Sun Z."/>
            <person name="Zhong Z."/>
            <person name="Liu W."/>
            <person name="Zhang W."/>
            <person name="Zhang H."/>
        </authorList>
    </citation>
    <scope>NUCLEOTIDE SEQUENCE [LARGE SCALE GENOMIC DNA]</scope>
    <source>
        <strain evidence="10 11">DSM 20686</strain>
    </source>
</reference>
<comment type="subcellular location">
    <subcellularLocation>
        <location evidence="1">Cell membrane</location>
        <topology evidence="1">Multi-pass membrane protein</topology>
    </subcellularLocation>
</comment>
<keyword evidence="6 8" id="KW-0472">Membrane</keyword>
<dbReference type="Pfam" id="PF01757">
    <property type="entry name" value="Acyl_transf_3"/>
    <property type="match status" value="1"/>
</dbReference>
<keyword evidence="5 8" id="KW-1133">Transmembrane helix</keyword>
<feature type="transmembrane region" description="Helical" evidence="8">
    <location>
        <begin position="250"/>
        <end position="270"/>
    </location>
</feature>
<keyword evidence="7 10" id="KW-0012">Acyltransferase</keyword>
<dbReference type="Proteomes" id="UP000242246">
    <property type="component" value="Unassembled WGS sequence"/>
</dbReference>
<dbReference type="AlphaFoldDB" id="A0A2A5S0E7"/>
<feature type="transmembrane region" description="Helical" evidence="8">
    <location>
        <begin position="45"/>
        <end position="66"/>
    </location>
</feature>
<feature type="transmembrane region" description="Helical" evidence="8">
    <location>
        <begin position="21"/>
        <end position="39"/>
    </location>
</feature>
<dbReference type="InterPro" id="IPR036514">
    <property type="entry name" value="SGNH_hydro_sf"/>
</dbReference>
<evidence type="ECO:0000256" key="7">
    <source>
        <dbReference type="ARBA" id="ARBA00023315"/>
    </source>
</evidence>
<feature type="transmembrane region" description="Helical" evidence="8">
    <location>
        <begin position="149"/>
        <end position="169"/>
    </location>
</feature>
<dbReference type="PANTHER" id="PTHR23028:SF53">
    <property type="entry name" value="ACYL_TRANSF_3 DOMAIN-CONTAINING PROTEIN"/>
    <property type="match status" value="1"/>
</dbReference>
<evidence type="ECO:0000256" key="5">
    <source>
        <dbReference type="ARBA" id="ARBA00022989"/>
    </source>
</evidence>
<keyword evidence="3 10" id="KW-0808">Transferase</keyword>
<evidence type="ECO:0000313" key="10">
    <source>
        <dbReference type="EMBL" id="PCS06935.1"/>
    </source>
</evidence>
<sequence length="610" mass="67983">MIETTEHSLETPKKSNVHIRHFGYIRTLGLALVLLYHFFPKALPGGFIGVDIFFVFSGYLITALALEEYRLTQTFNLKTFAERRFFRIFPTVAFAILIVLPLTLLGNDDLRYNLSNQVFAGLGFISNLYEASTGISYATNFAPHLFVHLWSLALEVQFYLVWGLLIFWLSKRFKKALSIFIFLIAFVLFVVSSLSMFIGSLMTTTYSGLYYSPMTHVFPFFLGAMLASLAGIKTTPLLRNLSSKFSIKQLISRSVIAAVLLILGALILHFDSKFTYLFGFTIASIVTLLLILYLRLLHDKTTSQEPRVIKYIADVSYGVYIFHWAFLIIFLNFKVPHILAVLLTLIASFLCATIMFYGIDPMLKGRKSFLSAFLSDERFATVLVYAKPIIPTFLVLLSLIALAKTSAQTTLSKTLWTGSNQQGIQQLTLGEHAIKTGTAGADTLIIGDSVTMGTTVAFDGAPQVQNLIPTAYVDAAGDRTISEAYQDNLKSDLKMLPDNATIVFALGTNSVDATKDMSHIDDLINTYASKRKIVLVTPANWGAGGPFNSDKIADYELTLKGKYPNVKIADWRGLSQGHTDWFDVDGIHIADRIEGRKAWINLVKETIAEK</sequence>
<dbReference type="GO" id="GO:0005886">
    <property type="term" value="C:plasma membrane"/>
    <property type="evidence" value="ECO:0007669"/>
    <property type="project" value="UniProtKB-SubCell"/>
</dbReference>
<dbReference type="EMBL" id="JXJX01000006">
    <property type="protein sequence ID" value="PCS06935.1"/>
    <property type="molecule type" value="Genomic_DNA"/>
</dbReference>
<dbReference type="InterPro" id="IPR002656">
    <property type="entry name" value="Acyl_transf_3_dom"/>
</dbReference>
<protein>
    <submittedName>
        <fullName evidence="10">Acyltransferase</fullName>
    </submittedName>
</protein>
<feature type="transmembrane region" description="Helical" evidence="8">
    <location>
        <begin position="276"/>
        <end position="296"/>
    </location>
</feature>
<dbReference type="GO" id="GO:0009103">
    <property type="term" value="P:lipopolysaccharide biosynthetic process"/>
    <property type="evidence" value="ECO:0007669"/>
    <property type="project" value="TreeGrafter"/>
</dbReference>
<feature type="transmembrane region" description="Helical" evidence="8">
    <location>
        <begin position="337"/>
        <end position="359"/>
    </location>
</feature>
<keyword evidence="2" id="KW-1003">Cell membrane</keyword>
<feature type="domain" description="Acyltransferase 3" evidence="9">
    <location>
        <begin position="24"/>
        <end position="355"/>
    </location>
</feature>
<keyword evidence="4 8" id="KW-0812">Transmembrane</keyword>
<organism evidence="10 11">
    <name type="scientific">Pseudolactococcus plantarum</name>
    <dbReference type="NCBI Taxonomy" id="1365"/>
    <lineage>
        <taxon>Bacteria</taxon>
        <taxon>Bacillati</taxon>
        <taxon>Bacillota</taxon>
        <taxon>Bacilli</taxon>
        <taxon>Lactobacillales</taxon>
        <taxon>Streptococcaceae</taxon>
        <taxon>Pseudolactococcus</taxon>
    </lineage>
</organism>
<name>A0A2A5S0E7_9LACT</name>
<feature type="transmembrane region" description="Helical" evidence="8">
    <location>
        <begin position="379"/>
        <end position="403"/>
    </location>
</feature>